<evidence type="ECO:0000313" key="2">
    <source>
        <dbReference type="Proteomes" id="UP000018958"/>
    </source>
</evidence>
<reference evidence="1 2" key="1">
    <citation type="submission" date="2013-11" db="EMBL/GenBank/DDBJ databases">
        <title>The Genome Sequence of Phytophthora parasitica CJ01A1.</title>
        <authorList>
            <consortium name="The Broad Institute Genomics Platform"/>
            <person name="Russ C."/>
            <person name="Tyler B."/>
            <person name="Panabieres F."/>
            <person name="Shan W."/>
            <person name="Tripathy S."/>
            <person name="Grunwald N."/>
            <person name="Machado M."/>
            <person name="Johnson C.S."/>
            <person name="Walker B."/>
            <person name="Young S.K."/>
            <person name="Zeng Q."/>
            <person name="Gargeya S."/>
            <person name="Fitzgerald M."/>
            <person name="Haas B."/>
            <person name="Abouelleil A."/>
            <person name="Allen A.W."/>
            <person name="Alvarado L."/>
            <person name="Arachchi H.M."/>
            <person name="Berlin A.M."/>
            <person name="Chapman S.B."/>
            <person name="Gainer-Dewar J."/>
            <person name="Goldberg J."/>
            <person name="Griggs A."/>
            <person name="Gujja S."/>
            <person name="Hansen M."/>
            <person name="Howarth C."/>
            <person name="Imamovic A."/>
            <person name="Ireland A."/>
            <person name="Larimer J."/>
            <person name="McCowan C."/>
            <person name="Murphy C."/>
            <person name="Pearson M."/>
            <person name="Poon T.W."/>
            <person name="Priest M."/>
            <person name="Roberts A."/>
            <person name="Saif S."/>
            <person name="Shea T."/>
            <person name="Sisk P."/>
            <person name="Sykes S."/>
            <person name="Wortman J."/>
            <person name="Nusbaum C."/>
            <person name="Birren B."/>
        </authorList>
    </citation>
    <scope>NUCLEOTIDE SEQUENCE [LARGE SCALE GENOMIC DNA]</scope>
    <source>
        <strain evidence="1 2">CJ01A1</strain>
    </source>
</reference>
<organism evidence="1 2">
    <name type="scientific">Phytophthora nicotianae CJ01A1</name>
    <dbReference type="NCBI Taxonomy" id="1317063"/>
    <lineage>
        <taxon>Eukaryota</taxon>
        <taxon>Sar</taxon>
        <taxon>Stramenopiles</taxon>
        <taxon>Oomycota</taxon>
        <taxon>Peronosporomycetes</taxon>
        <taxon>Peronosporales</taxon>
        <taxon>Peronosporaceae</taxon>
        <taxon>Phytophthora</taxon>
    </lineage>
</organism>
<protein>
    <submittedName>
        <fullName evidence="1">Uncharacterized protein</fullName>
    </submittedName>
</protein>
<sequence>MTLHLLLCHCRDPLLWTCQFLQWTRSRLLRLPLPTLNRPTATGWDLGVSPRTRLAIAKLTS</sequence>
<gene>
    <name evidence="1" type="ORF">F441_18016</name>
</gene>
<proteinExistence type="predicted"/>
<comment type="caution">
    <text evidence="1">The sequence shown here is derived from an EMBL/GenBank/DDBJ whole genome shotgun (WGS) entry which is preliminary data.</text>
</comment>
<accession>W2W475</accession>
<evidence type="ECO:0000313" key="1">
    <source>
        <dbReference type="EMBL" id="ETP05347.1"/>
    </source>
</evidence>
<dbReference type="AlphaFoldDB" id="W2W475"/>
<name>W2W475_PHYNI</name>
<dbReference type="EMBL" id="ANIX01003565">
    <property type="protein sequence ID" value="ETP05347.1"/>
    <property type="molecule type" value="Genomic_DNA"/>
</dbReference>
<dbReference type="Proteomes" id="UP000018958">
    <property type="component" value="Unassembled WGS sequence"/>
</dbReference>